<dbReference type="Gene3D" id="2.40.50.230">
    <property type="entry name" value="Gp5 N-terminal domain"/>
    <property type="match status" value="1"/>
</dbReference>
<dbReference type="SUPFAM" id="SSF69255">
    <property type="entry name" value="gp5 N-terminal domain-like"/>
    <property type="match status" value="1"/>
</dbReference>
<protein>
    <recommendedName>
        <fullName evidence="1">Gp5/Type VI secretion system Vgr protein OB-fold domain-containing protein</fullName>
    </recommendedName>
</protein>
<accession>A0A2T1DKE4</accession>
<dbReference type="RefSeq" id="WP_073070682.1">
    <property type="nucleotide sequence ID" value="NZ_MPPI01000008.1"/>
</dbReference>
<dbReference type="STRING" id="1920490.GCA_001895925_03595"/>
<dbReference type="InterPro" id="IPR006531">
    <property type="entry name" value="Gp5/Vgr_OB"/>
</dbReference>
<dbReference type="AlphaFoldDB" id="A0A2T1DKE4"/>
<gene>
    <name evidence="2" type="ORF">C7B65_06070</name>
</gene>
<evidence type="ECO:0000313" key="3">
    <source>
        <dbReference type="Proteomes" id="UP000238634"/>
    </source>
</evidence>
<dbReference type="Proteomes" id="UP000238634">
    <property type="component" value="Unassembled WGS sequence"/>
</dbReference>
<dbReference type="OrthoDB" id="1907165at2"/>
<reference evidence="2 3" key="2">
    <citation type="submission" date="2018-03" db="EMBL/GenBank/DDBJ databases">
        <title>The ancient ancestry and fast evolution of plastids.</title>
        <authorList>
            <person name="Moore K.R."/>
            <person name="Magnabosco C."/>
            <person name="Momper L."/>
            <person name="Gold D.A."/>
            <person name="Bosak T."/>
            <person name="Fournier G.P."/>
        </authorList>
    </citation>
    <scope>NUCLEOTIDE SEQUENCE [LARGE SCALE GENOMIC DNA]</scope>
    <source>
        <strain evidence="2 3">ULC007</strain>
    </source>
</reference>
<evidence type="ECO:0000313" key="2">
    <source>
        <dbReference type="EMBL" id="PSB20967.1"/>
    </source>
</evidence>
<organism evidence="2 3">
    <name type="scientific">Phormidesmis priestleyi ULC007</name>
    <dbReference type="NCBI Taxonomy" id="1920490"/>
    <lineage>
        <taxon>Bacteria</taxon>
        <taxon>Bacillati</taxon>
        <taxon>Cyanobacteriota</taxon>
        <taxon>Cyanophyceae</taxon>
        <taxon>Leptolyngbyales</taxon>
        <taxon>Leptolyngbyaceae</taxon>
        <taxon>Phormidesmis</taxon>
    </lineage>
</organism>
<feature type="domain" description="Gp5/Type VI secretion system Vgr protein OB-fold" evidence="1">
    <location>
        <begin position="59"/>
        <end position="96"/>
    </location>
</feature>
<dbReference type="EMBL" id="PVWG01000004">
    <property type="protein sequence ID" value="PSB20967.1"/>
    <property type="molecule type" value="Genomic_DNA"/>
</dbReference>
<dbReference type="InterPro" id="IPR037026">
    <property type="entry name" value="Vgr_OB-fold_dom_sf"/>
</dbReference>
<evidence type="ECO:0000259" key="1">
    <source>
        <dbReference type="Pfam" id="PF04717"/>
    </source>
</evidence>
<sequence>MSTIISTLQEIIRQELRSVRVSELGIVKDVHPHSGTSDDDNYGCDVQLKNSGLLLKRVPIAAGHIGTVGIPNVGDLVLLTFDRGDVNQPIVIGRLYHNEARPPLNNPNEVIFRLPLAEADEKTLKAAIRNISANDSPREILVEMPPKITLHVTDGMVRAIAGKTEMKLNQPGSTGGVVTVLSGRTKITMNQDGDVTIEAAGAMTLKATRDLTLEGMNIKLKSQLNTDIEAGSQATLKGNLGATVNGGLASTVQGATISVRGITSFSP</sequence>
<proteinExistence type="predicted"/>
<dbReference type="Pfam" id="PF04717">
    <property type="entry name" value="Phage_base_V"/>
    <property type="match status" value="1"/>
</dbReference>
<name>A0A2T1DKE4_9CYAN</name>
<keyword evidence="3" id="KW-1185">Reference proteome</keyword>
<reference evidence="2 3" key="1">
    <citation type="submission" date="2018-02" db="EMBL/GenBank/DDBJ databases">
        <authorList>
            <person name="Cohen D.B."/>
            <person name="Kent A.D."/>
        </authorList>
    </citation>
    <scope>NUCLEOTIDE SEQUENCE [LARGE SCALE GENOMIC DNA]</scope>
    <source>
        <strain evidence="2 3">ULC007</strain>
    </source>
</reference>
<comment type="caution">
    <text evidence="2">The sequence shown here is derived from an EMBL/GenBank/DDBJ whole genome shotgun (WGS) entry which is preliminary data.</text>
</comment>